<dbReference type="SUPFAM" id="SSF55961">
    <property type="entry name" value="Bet v1-like"/>
    <property type="match status" value="1"/>
</dbReference>
<dbReference type="GO" id="GO:0005737">
    <property type="term" value="C:cytoplasm"/>
    <property type="evidence" value="ECO:0007669"/>
    <property type="project" value="TreeGrafter"/>
</dbReference>
<dbReference type="GO" id="GO:0010427">
    <property type="term" value="F:abscisic acid binding"/>
    <property type="evidence" value="ECO:0007669"/>
    <property type="project" value="InterPro"/>
</dbReference>
<dbReference type="EMBL" id="AY389712">
    <property type="protein sequence ID" value="AAS20971.1"/>
    <property type="molecule type" value="mRNA"/>
</dbReference>
<comment type="similarity">
    <text evidence="1">Belongs to the BetVI family.</text>
</comment>
<evidence type="ECO:0000313" key="3">
    <source>
        <dbReference type="EMBL" id="AAS20971.1"/>
    </source>
</evidence>
<evidence type="ECO:0000256" key="1">
    <source>
        <dbReference type="ARBA" id="ARBA00009744"/>
    </source>
</evidence>
<dbReference type="PRINTS" id="PR00634">
    <property type="entry name" value="BETALLERGEN"/>
</dbReference>
<dbReference type="PANTHER" id="PTHR31213">
    <property type="entry name" value="OS08G0374000 PROTEIN-RELATED"/>
    <property type="match status" value="1"/>
</dbReference>
<dbReference type="InterPro" id="IPR023393">
    <property type="entry name" value="START-like_dom_sf"/>
</dbReference>
<reference evidence="3" key="1">
    <citation type="submission" date="2003-09" db="EMBL/GenBank/DDBJ databases">
        <title>Hyacinthus orientalis Bet_v_I, pathogenesis-related protein mRNA, expressing during regeneration of floral buds in vitro.</title>
        <authorList>
            <person name="Fan J.H."/>
            <person name="Ma Y."/>
            <person name="Zhang X.S."/>
        </authorList>
    </citation>
    <scope>NUCLEOTIDE SEQUENCE</scope>
    <source>
        <tissue evidence="3">Regenerated floral bud</tissue>
    </source>
</reference>
<feature type="domain" description="Bet v I/Major latex protein" evidence="2">
    <location>
        <begin position="1"/>
        <end position="154"/>
    </location>
</feature>
<dbReference type="GO" id="GO:0038023">
    <property type="term" value="F:signaling receptor activity"/>
    <property type="evidence" value="ECO:0007669"/>
    <property type="project" value="InterPro"/>
</dbReference>
<dbReference type="InterPro" id="IPR000916">
    <property type="entry name" value="Bet_v_I/MLP"/>
</dbReference>
<dbReference type="GO" id="GO:0006952">
    <property type="term" value="P:defense response"/>
    <property type="evidence" value="ECO:0007669"/>
    <property type="project" value="InterPro"/>
</dbReference>
<dbReference type="CDD" id="cd07816">
    <property type="entry name" value="Bet_v1-like"/>
    <property type="match status" value="1"/>
</dbReference>
<protein>
    <submittedName>
        <fullName evidence="3">Pathogenesis-related protein</fullName>
    </submittedName>
</protein>
<sequence length="160" mass="16857">MSQGSWSHEIATAVPAGQLFKAALIDWHNLGPKIAPEVIAGASVVSGDGSVGSIRELKFTPAIPFSNLKERLDLVDHEKFEVKSTVVEGGTLGVHVESVSTHFKLEPTVNGGCIVRVTATYKLLPGVQDDAGEVAKAKVALTKHIKAAEAYLVANPTAYA</sequence>
<dbReference type="Gene3D" id="3.30.530.20">
    <property type="match status" value="1"/>
</dbReference>
<dbReference type="GO" id="GO:0005634">
    <property type="term" value="C:nucleus"/>
    <property type="evidence" value="ECO:0007669"/>
    <property type="project" value="TreeGrafter"/>
</dbReference>
<evidence type="ECO:0000259" key="2">
    <source>
        <dbReference type="Pfam" id="PF00407"/>
    </source>
</evidence>
<dbReference type="Pfam" id="PF00407">
    <property type="entry name" value="Bet_v_1"/>
    <property type="match status" value="1"/>
</dbReference>
<dbReference type="PANTHER" id="PTHR31213:SF201">
    <property type="entry name" value="OS03G0300400 PROTEIN"/>
    <property type="match status" value="1"/>
</dbReference>
<dbReference type="FunFam" id="3.30.530.20:FF:000007">
    <property type="entry name" value="Major pollen allergen Bet v 1-A"/>
    <property type="match status" value="1"/>
</dbReference>
<accession>Q5YJR3</accession>
<proteinExistence type="evidence at transcript level"/>
<dbReference type="GO" id="GO:0004864">
    <property type="term" value="F:protein phosphatase inhibitor activity"/>
    <property type="evidence" value="ECO:0007669"/>
    <property type="project" value="InterPro"/>
</dbReference>
<dbReference type="AlphaFoldDB" id="Q5YJR3"/>
<dbReference type="InterPro" id="IPR024949">
    <property type="entry name" value="Bet_v_I_allergen"/>
</dbReference>
<name>Q5YJR3_HYAOR</name>
<dbReference type="GO" id="GO:0009738">
    <property type="term" value="P:abscisic acid-activated signaling pathway"/>
    <property type="evidence" value="ECO:0007669"/>
    <property type="project" value="InterPro"/>
</dbReference>
<dbReference type="InterPro" id="IPR050279">
    <property type="entry name" value="Plant_def-hormone_signal"/>
</dbReference>
<organism evidence="3">
    <name type="scientific">Hyacinthus orientalis</name>
    <name type="common">Common hyacinth</name>
    <dbReference type="NCBI Taxonomy" id="82025"/>
    <lineage>
        <taxon>Eukaryota</taxon>
        <taxon>Viridiplantae</taxon>
        <taxon>Streptophyta</taxon>
        <taxon>Embryophyta</taxon>
        <taxon>Tracheophyta</taxon>
        <taxon>Spermatophyta</taxon>
        <taxon>Magnoliopsida</taxon>
        <taxon>Liliopsida</taxon>
        <taxon>Asparagales</taxon>
        <taxon>Hyacinthaceae</taxon>
        <taxon>Hyacinthoideae</taxon>
        <taxon>Hyacintheae</taxon>
        <taxon>Hyacinthus</taxon>
    </lineage>
</organism>